<dbReference type="Gene3D" id="3.30.70.20">
    <property type="match status" value="1"/>
</dbReference>
<gene>
    <name evidence="2" type="ORF">E0H73_37700</name>
</gene>
<protein>
    <submittedName>
        <fullName evidence="2">Ferredoxin</fullName>
    </submittedName>
</protein>
<name>A0A4R0K6T1_9ACTN</name>
<feature type="compositionally biased region" description="Low complexity" evidence="1">
    <location>
        <begin position="19"/>
        <end position="29"/>
    </location>
</feature>
<accession>A0A4R0K6T1</accession>
<reference evidence="2 3" key="1">
    <citation type="submission" date="2019-02" db="EMBL/GenBank/DDBJ databases">
        <title>Kribbella capetownensis sp. nov. and Kribbella speibonae sp. nov., isolated from soil.</title>
        <authorList>
            <person name="Curtis S.M."/>
            <person name="Norton I."/>
            <person name="Everest G.J."/>
            <person name="Meyers P.R."/>
        </authorList>
    </citation>
    <scope>NUCLEOTIDE SEQUENCE [LARGE SCALE GENOMIC DNA]</scope>
    <source>
        <strain evidence="2 3">NRRL B-24813</strain>
    </source>
</reference>
<feature type="compositionally biased region" description="Basic residues" evidence="1">
    <location>
        <begin position="1"/>
        <end position="16"/>
    </location>
</feature>
<dbReference type="EMBL" id="SJKB01000017">
    <property type="protein sequence ID" value="TCC54937.1"/>
    <property type="molecule type" value="Genomic_DNA"/>
</dbReference>
<proteinExistence type="predicted"/>
<dbReference type="SUPFAM" id="SSF54862">
    <property type="entry name" value="4Fe-4S ferredoxins"/>
    <property type="match status" value="1"/>
</dbReference>
<feature type="region of interest" description="Disordered" evidence="1">
    <location>
        <begin position="55"/>
        <end position="75"/>
    </location>
</feature>
<keyword evidence="3" id="KW-1185">Reference proteome</keyword>
<dbReference type="Proteomes" id="UP000291144">
    <property type="component" value="Unassembled WGS sequence"/>
</dbReference>
<evidence type="ECO:0000256" key="1">
    <source>
        <dbReference type="SAM" id="MobiDB-lite"/>
    </source>
</evidence>
<evidence type="ECO:0000313" key="3">
    <source>
        <dbReference type="Proteomes" id="UP000291144"/>
    </source>
</evidence>
<dbReference type="OrthoDB" id="4741951at2"/>
<sequence length="153" mass="16540">MRAVRVRPRGTGRRLRQIGAGRAGRVARGPPSPGSRPRAGRLRASGRLGAVPRVGVGGVRRGRAAPPRGRRRLRPAGARSPACAWRRVVNRLEIDWTRCDGHGLCATLLPDDVVLDEWGFPVLRGREITAGAAPDVRRAILACPALALRFADR</sequence>
<organism evidence="2 3">
    <name type="scientific">Kribbella pittospori</name>
    <dbReference type="NCBI Taxonomy" id="722689"/>
    <lineage>
        <taxon>Bacteria</taxon>
        <taxon>Bacillati</taxon>
        <taxon>Actinomycetota</taxon>
        <taxon>Actinomycetes</taxon>
        <taxon>Propionibacteriales</taxon>
        <taxon>Kribbellaceae</taxon>
        <taxon>Kribbella</taxon>
    </lineage>
</organism>
<dbReference type="Pfam" id="PF13459">
    <property type="entry name" value="Fer4_15"/>
    <property type="match status" value="1"/>
</dbReference>
<feature type="region of interest" description="Disordered" evidence="1">
    <location>
        <begin position="1"/>
        <end position="43"/>
    </location>
</feature>
<comment type="caution">
    <text evidence="2">The sequence shown here is derived from an EMBL/GenBank/DDBJ whole genome shotgun (WGS) entry which is preliminary data.</text>
</comment>
<dbReference type="AlphaFoldDB" id="A0A4R0K6T1"/>
<evidence type="ECO:0000313" key="2">
    <source>
        <dbReference type="EMBL" id="TCC54937.1"/>
    </source>
</evidence>
<feature type="compositionally biased region" description="Basic residues" evidence="1">
    <location>
        <begin position="60"/>
        <end position="74"/>
    </location>
</feature>